<evidence type="ECO:0000259" key="4">
    <source>
        <dbReference type="Pfam" id="PF00808"/>
    </source>
</evidence>
<dbReference type="InterPro" id="IPR009072">
    <property type="entry name" value="Histone-fold"/>
</dbReference>
<dbReference type="InterPro" id="IPR050568">
    <property type="entry name" value="Transcr_DNA_Rep_Reg"/>
</dbReference>
<reference evidence="6" key="1">
    <citation type="submission" date="2025-08" db="UniProtKB">
        <authorList>
            <consortium name="RefSeq"/>
        </authorList>
    </citation>
    <scope>IDENTIFICATION</scope>
    <source>
        <tissue evidence="6">Testes</tissue>
    </source>
</reference>
<proteinExistence type="predicted"/>
<evidence type="ECO:0000313" key="6">
    <source>
        <dbReference type="RefSeq" id="XP_002732556.1"/>
    </source>
</evidence>
<evidence type="ECO:0000313" key="5">
    <source>
        <dbReference type="Proteomes" id="UP000694865"/>
    </source>
</evidence>
<dbReference type="PANTHER" id="PTHR10252">
    <property type="entry name" value="HISTONE-LIKE TRANSCRIPTION FACTOR CCAAT-RELATED"/>
    <property type="match status" value="1"/>
</dbReference>
<dbReference type="SUPFAM" id="SSF47113">
    <property type="entry name" value="Histone-fold"/>
    <property type="match status" value="1"/>
</dbReference>
<accession>A0ABM0GLH6</accession>
<sequence>MADVEPREIEDGDSTQKTENSTEKDTENNGQSEKPNRLTKFPLSRVKHMMKLDPDVTLASQESVYLITKATEMFVDYISKYSHNYTSQSKRKTMQRKDIDSSIQSLDELAFLEGTLE</sequence>
<feature type="region of interest" description="Disordered" evidence="3">
    <location>
        <begin position="1"/>
        <end position="41"/>
    </location>
</feature>
<dbReference type="Pfam" id="PF00808">
    <property type="entry name" value="CBFD_NFYB_HMF"/>
    <property type="match status" value="1"/>
</dbReference>
<name>A0ABM0GLH6_SACKO</name>
<evidence type="ECO:0000256" key="1">
    <source>
        <dbReference type="ARBA" id="ARBA00004123"/>
    </source>
</evidence>
<feature type="compositionally biased region" description="Basic and acidic residues" evidence="3">
    <location>
        <begin position="1"/>
        <end position="27"/>
    </location>
</feature>
<comment type="subcellular location">
    <subcellularLocation>
        <location evidence="1">Nucleus</location>
    </subcellularLocation>
</comment>
<evidence type="ECO:0000256" key="3">
    <source>
        <dbReference type="SAM" id="MobiDB-lite"/>
    </source>
</evidence>
<dbReference type="Proteomes" id="UP000694865">
    <property type="component" value="Unplaced"/>
</dbReference>
<dbReference type="Gene3D" id="1.10.20.10">
    <property type="entry name" value="Histone, subunit A"/>
    <property type="match status" value="1"/>
</dbReference>
<dbReference type="GeneID" id="100378559"/>
<gene>
    <name evidence="6" type="primary">LOC100378559</name>
</gene>
<keyword evidence="2" id="KW-0539">Nucleus</keyword>
<protein>
    <submittedName>
        <fullName evidence="6">DNA polymerase epsilon subunit 4-like</fullName>
    </submittedName>
</protein>
<dbReference type="RefSeq" id="XP_002732556.1">
    <property type="nucleotide sequence ID" value="XM_002732510.2"/>
</dbReference>
<organism evidence="5 6">
    <name type="scientific">Saccoglossus kowalevskii</name>
    <name type="common">Acorn worm</name>
    <dbReference type="NCBI Taxonomy" id="10224"/>
    <lineage>
        <taxon>Eukaryota</taxon>
        <taxon>Metazoa</taxon>
        <taxon>Hemichordata</taxon>
        <taxon>Enteropneusta</taxon>
        <taxon>Harrimaniidae</taxon>
        <taxon>Saccoglossus</taxon>
    </lineage>
</organism>
<feature type="domain" description="Transcription factor CBF/NF-Y/archaeal histone" evidence="4">
    <location>
        <begin position="40"/>
        <end position="101"/>
    </location>
</feature>
<dbReference type="PANTHER" id="PTHR10252:SF79">
    <property type="entry name" value="DNA POLYMERASE EPSILON SUBUNIT 4"/>
    <property type="match status" value="1"/>
</dbReference>
<keyword evidence="5" id="KW-1185">Reference proteome</keyword>
<dbReference type="CDD" id="cd22929">
    <property type="entry name" value="HFD_POLE4-like"/>
    <property type="match status" value="1"/>
</dbReference>
<dbReference type="InterPro" id="IPR003958">
    <property type="entry name" value="CBFA_NFYB_domain"/>
</dbReference>
<evidence type="ECO:0000256" key="2">
    <source>
        <dbReference type="ARBA" id="ARBA00023242"/>
    </source>
</evidence>